<sequence>MERNSGKQSVFGDAKPREVSLAGRSGKSEEEILREELAKDKIQLRLTPDQIQEKRAAEADIAEAQSSLDEAEEGQTEAAAAELKSRQQKLEQLMHDFQEMALQRAKSGGRGGFQGRDEGFAGSPPQGNWSRGGPAPAGSFNGHGGDVQQADSYGSFGGGGGPPGGAFGGYNSGGRGGRGGPRGGRGRGPSGEAQDFAFDNSAGGLPGMDGDYEPTAAGPTSRQDRF</sequence>
<dbReference type="Proteomes" id="UP001485043">
    <property type="component" value="Unassembled WGS sequence"/>
</dbReference>
<comment type="caution">
    <text evidence="2">The sequence shown here is derived from an EMBL/GenBank/DDBJ whole genome shotgun (WGS) entry which is preliminary data.</text>
</comment>
<feature type="region of interest" description="Disordered" evidence="1">
    <location>
        <begin position="1"/>
        <end position="29"/>
    </location>
</feature>
<feature type="compositionally biased region" description="Basic and acidic residues" evidence="1">
    <location>
        <begin position="83"/>
        <end position="98"/>
    </location>
</feature>
<evidence type="ECO:0000313" key="3">
    <source>
        <dbReference type="Proteomes" id="UP001485043"/>
    </source>
</evidence>
<dbReference type="EMBL" id="JALJOV010000762">
    <property type="protein sequence ID" value="KAK9861422.1"/>
    <property type="molecule type" value="Genomic_DNA"/>
</dbReference>
<proteinExistence type="predicted"/>
<evidence type="ECO:0000256" key="1">
    <source>
        <dbReference type="SAM" id="MobiDB-lite"/>
    </source>
</evidence>
<organism evidence="2 3">
    <name type="scientific">Apatococcus fuscideae</name>
    <dbReference type="NCBI Taxonomy" id="2026836"/>
    <lineage>
        <taxon>Eukaryota</taxon>
        <taxon>Viridiplantae</taxon>
        <taxon>Chlorophyta</taxon>
        <taxon>core chlorophytes</taxon>
        <taxon>Trebouxiophyceae</taxon>
        <taxon>Chlorellales</taxon>
        <taxon>Chlorellaceae</taxon>
        <taxon>Apatococcus</taxon>
    </lineage>
</organism>
<name>A0AAW1SYH4_9CHLO</name>
<reference evidence="2 3" key="1">
    <citation type="journal article" date="2024" name="Nat. Commun.">
        <title>Phylogenomics reveals the evolutionary origins of lichenization in chlorophyte algae.</title>
        <authorList>
            <person name="Puginier C."/>
            <person name="Libourel C."/>
            <person name="Otte J."/>
            <person name="Skaloud P."/>
            <person name="Haon M."/>
            <person name="Grisel S."/>
            <person name="Petersen M."/>
            <person name="Berrin J.G."/>
            <person name="Delaux P.M."/>
            <person name="Dal Grande F."/>
            <person name="Keller J."/>
        </authorList>
    </citation>
    <scope>NUCLEOTIDE SEQUENCE [LARGE SCALE GENOMIC DNA]</scope>
    <source>
        <strain evidence="2 3">SAG 2523</strain>
    </source>
</reference>
<evidence type="ECO:0000313" key="2">
    <source>
        <dbReference type="EMBL" id="KAK9861422.1"/>
    </source>
</evidence>
<feature type="compositionally biased region" description="Gly residues" evidence="1">
    <location>
        <begin position="155"/>
        <end position="189"/>
    </location>
</feature>
<keyword evidence="3" id="KW-1185">Reference proteome</keyword>
<protein>
    <submittedName>
        <fullName evidence="2">Uncharacterized protein</fullName>
    </submittedName>
</protein>
<accession>A0AAW1SYH4</accession>
<gene>
    <name evidence="2" type="ORF">WJX84_004844</name>
</gene>
<feature type="region of interest" description="Disordered" evidence="1">
    <location>
        <begin position="53"/>
        <end position="226"/>
    </location>
</feature>
<dbReference type="AlphaFoldDB" id="A0AAW1SYH4"/>